<dbReference type="EMBL" id="VEPZ02001143">
    <property type="protein sequence ID" value="KAE8691881.1"/>
    <property type="molecule type" value="Genomic_DNA"/>
</dbReference>
<dbReference type="Proteomes" id="UP000436088">
    <property type="component" value="Unassembled WGS sequence"/>
</dbReference>
<evidence type="ECO:0000313" key="2">
    <source>
        <dbReference type="Proteomes" id="UP000436088"/>
    </source>
</evidence>
<reference evidence="1" key="1">
    <citation type="submission" date="2019-09" db="EMBL/GenBank/DDBJ databases">
        <title>Draft genome information of white flower Hibiscus syriacus.</title>
        <authorList>
            <person name="Kim Y.-M."/>
        </authorList>
    </citation>
    <scope>NUCLEOTIDE SEQUENCE [LARGE SCALE GENOMIC DNA]</scope>
    <source>
        <strain evidence="1">YM2019G1</strain>
    </source>
</reference>
<protein>
    <recommendedName>
        <fullName evidence="3">Reverse transcriptase domain-containing protein</fullName>
    </recommendedName>
</protein>
<keyword evidence="2" id="KW-1185">Reference proteome</keyword>
<organism evidence="1 2">
    <name type="scientific">Hibiscus syriacus</name>
    <name type="common">Rose of Sharon</name>
    <dbReference type="NCBI Taxonomy" id="106335"/>
    <lineage>
        <taxon>Eukaryota</taxon>
        <taxon>Viridiplantae</taxon>
        <taxon>Streptophyta</taxon>
        <taxon>Embryophyta</taxon>
        <taxon>Tracheophyta</taxon>
        <taxon>Spermatophyta</taxon>
        <taxon>Magnoliopsida</taxon>
        <taxon>eudicotyledons</taxon>
        <taxon>Gunneridae</taxon>
        <taxon>Pentapetalae</taxon>
        <taxon>rosids</taxon>
        <taxon>malvids</taxon>
        <taxon>Malvales</taxon>
        <taxon>Malvaceae</taxon>
        <taxon>Malvoideae</taxon>
        <taxon>Hibiscus</taxon>
    </lineage>
</organism>
<dbReference type="PANTHER" id="PTHR33116">
    <property type="entry name" value="REVERSE TRANSCRIPTASE ZINC-BINDING DOMAIN-CONTAINING PROTEIN-RELATED-RELATED"/>
    <property type="match status" value="1"/>
</dbReference>
<gene>
    <name evidence="1" type="ORF">F3Y22_tig00110865pilonHSYRG00305</name>
</gene>
<accession>A0A6A2ZIN4</accession>
<sequence>MASSDHCFLLLDTSPLQPLETSQWEDYFRFEECWRDDPGCIQRVEAAWDPGSVSTLAKLLAVGSNLRGWQLERRTADQNTISSLQSSLHNLLQRPMSEHQLHEFALLREDLMKRLARNEVYWKQRSRVQWLSHGDVNSRYFHSRSSGRRRKNKIRGIFRVDGSLVDDMDSLLAEVHNYFLTAYQRTGSTPSTELLDSIKPVISVEMNNALMAPFSEDEIHTAFLQVHPHKAPGIDGLPGSFFKTFWPLVGDDILTLCLDLLEGRVSMETVNETVNLLLPKIASLEHLRHFRPIALCTVIYKTILKIMCFWLMKYSIILKRHPGTNQGTVLKLDMEKACDRIDSYCARVNGCLTERFRPKLVYVKAQQDNHLRGLRICPSVPRITHLLYADDCFLFLRNNAQEFTCVRNILTVYCAASGQQVNFAKSSLYFGANTPRSDQDALSVILGVDVIAEPDRVRGWTKHLSILWGTSGLYTSCRSSSEPGWEMMAWNKVCRPKRLGGLGVLEFKNGDIFNARLGPRPSFAWQDLFAAMQSFQEAFHRRVGQNSATRVFVDRWGSSSPIQLDSIYVDSAVNPNQSGAGYKLDPAVAFVPLGRSTKDTNVWVANGIGSSPSWPTITNGRSTGFVGSAITRSASSCSEWFEYIQTILSCDRFRLLLIVLYFSWQRRNELVMATRLTLVWKVVCSSRSFLASFDAAVGYSGSVRSSSESPSDKWCKPPESVIKINVDAACSLSERRSRLQRFITV</sequence>
<comment type="caution">
    <text evidence="1">The sequence shown here is derived from an EMBL/GenBank/DDBJ whole genome shotgun (WGS) entry which is preliminary data.</text>
</comment>
<evidence type="ECO:0000313" key="1">
    <source>
        <dbReference type="EMBL" id="KAE8691881.1"/>
    </source>
</evidence>
<dbReference type="AlphaFoldDB" id="A0A6A2ZIN4"/>
<dbReference type="PANTHER" id="PTHR33116:SF86">
    <property type="entry name" value="REVERSE TRANSCRIPTASE DOMAIN-CONTAINING PROTEIN"/>
    <property type="match status" value="1"/>
</dbReference>
<name>A0A6A2ZIN4_HIBSY</name>
<proteinExistence type="predicted"/>
<evidence type="ECO:0008006" key="3">
    <source>
        <dbReference type="Google" id="ProtNLM"/>
    </source>
</evidence>